<protein>
    <submittedName>
        <fullName evidence="1">Uncharacterized protein</fullName>
    </submittedName>
</protein>
<evidence type="ECO:0000313" key="1">
    <source>
        <dbReference type="EMBL" id="RLZ08619.1"/>
    </source>
</evidence>
<dbReference type="AlphaFoldDB" id="A0A3L9MDI2"/>
<evidence type="ECO:0000313" key="2">
    <source>
        <dbReference type="Proteomes" id="UP000275348"/>
    </source>
</evidence>
<keyword evidence="2" id="KW-1185">Reference proteome</keyword>
<accession>A0A3L9MDI2</accession>
<proteinExistence type="predicted"/>
<organism evidence="1 2">
    <name type="scientific">Faecalibacter macacae</name>
    <dbReference type="NCBI Taxonomy" id="1859289"/>
    <lineage>
        <taxon>Bacteria</taxon>
        <taxon>Pseudomonadati</taxon>
        <taxon>Bacteroidota</taxon>
        <taxon>Flavobacteriia</taxon>
        <taxon>Flavobacteriales</taxon>
        <taxon>Weeksellaceae</taxon>
        <taxon>Faecalibacter</taxon>
    </lineage>
</organism>
<gene>
    <name evidence="1" type="ORF">EAH69_09915</name>
</gene>
<comment type="caution">
    <text evidence="1">The sequence shown here is derived from an EMBL/GenBank/DDBJ whole genome shotgun (WGS) entry which is preliminary data.</text>
</comment>
<name>A0A3L9MDI2_9FLAO</name>
<sequence>MYYCVKINDMELKRYDFKIFWEYELSDYWNLNDHPLYIKLISKREAPYFKISEQDFEGSTKITSLTAFVRYYSAFDWLLVSKTKTEKVIKLTQSMINIPWSPLK</sequence>
<dbReference type="Proteomes" id="UP000275348">
    <property type="component" value="Unassembled WGS sequence"/>
</dbReference>
<reference evidence="1 2" key="1">
    <citation type="submission" date="2018-10" db="EMBL/GenBank/DDBJ databases">
        <authorList>
            <person name="Chen X."/>
        </authorList>
    </citation>
    <scope>NUCLEOTIDE SEQUENCE [LARGE SCALE GENOMIC DNA]</scope>
    <source>
        <strain evidence="1 2">YIM 102668</strain>
    </source>
</reference>
<dbReference type="EMBL" id="RDOJ01000013">
    <property type="protein sequence ID" value="RLZ08619.1"/>
    <property type="molecule type" value="Genomic_DNA"/>
</dbReference>